<name>A0A1W2H8C1_9BACT</name>
<keyword evidence="5" id="KW-0998">Cell outer membrane</keyword>
<evidence type="ECO:0000256" key="1">
    <source>
        <dbReference type="ARBA" id="ARBA00004442"/>
    </source>
</evidence>
<keyword evidence="3" id="KW-0732">Signal</keyword>
<dbReference type="Gene3D" id="1.25.40.390">
    <property type="match status" value="1"/>
</dbReference>
<evidence type="ECO:0000259" key="6">
    <source>
        <dbReference type="Pfam" id="PF07980"/>
    </source>
</evidence>
<feature type="domain" description="RagB/SusD" evidence="6">
    <location>
        <begin position="356"/>
        <end position="504"/>
    </location>
</feature>
<dbReference type="Pfam" id="PF07980">
    <property type="entry name" value="SusD_RagB"/>
    <property type="match status" value="1"/>
</dbReference>
<dbReference type="InterPro" id="IPR033985">
    <property type="entry name" value="SusD-like_N"/>
</dbReference>
<feature type="domain" description="SusD-like N-terminal" evidence="7">
    <location>
        <begin position="38"/>
        <end position="242"/>
    </location>
</feature>
<evidence type="ECO:0000256" key="4">
    <source>
        <dbReference type="ARBA" id="ARBA00023136"/>
    </source>
</evidence>
<keyword evidence="4" id="KW-0472">Membrane</keyword>
<proteinExistence type="inferred from homology"/>
<evidence type="ECO:0000256" key="3">
    <source>
        <dbReference type="ARBA" id="ARBA00022729"/>
    </source>
</evidence>
<evidence type="ECO:0000256" key="2">
    <source>
        <dbReference type="ARBA" id="ARBA00006275"/>
    </source>
</evidence>
<dbReference type="CDD" id="cd08977">
    <property type="entry name" value="SusD"/>
    <property type="match status" value="1"/>
</dbReference>
<gene>
    <name evidence="8" type="ORF">SAMN00777080_3524</name>
</gene>
<evidence type="ECO:0000313" key="9">
    <source>
        <dbReference type="Proteomes" id="UP000192333"/>
    </source>
</evidence>
<organism evidence="8 9">
    <name type="scientific">Aquiflexum balticum DSM 16537</name>
    <dbReference type="NCBI Taxonomy" id="758820"/>
    <lineage>
        <taxon>Bacteria</taxon>
        <taxon>Pseudomonadati</taxon>
        <taxon>Bacteroidota</taxon>
        <taxon>Cytophagia</taxon>
        <taxon>Cytophagales</taxon>
        <taxon>Cyclobacteriaceae</taxon>
        <taxon>Aquiflexum</taxon>
    </lineage>
</organism>
<comment type="subcellular location">
    <subcellularLocation>
        <location evidence="1">Cell outer membrane</location>
    </subcellularLocation>
</comment>
<dbReference type="Proteomes" id="UP000192333">
    <property type="component" value="Chromosome I"/>
</dbReference>
<dbReference type="InterPro" id="IPR012944">
    <property type="entry name" value="SusD_RagB_dom"/>
</dbReference>
<dbReference type="Pfam" id="PF14322">
    <property type="entry name" value="SusD-like_3"/>
    <property type="match status" value="1"/>
</dbReference>
<dbReference type="InterPro" id="IPR011990">
    <property type="entry name" value="TPR-like_helical_dom_sf"/>
</dbReference>
<dbReference type="EMBL" id="LT838813">
    <property type="protein sequence ID" value="SMD44888.1"/>
    <property type="molecule type" value="Genomic_DNA"/>
</dbReference>
<reference evidence="9" key="1">
    <citation type="submission" date="2017-04" db="EMBL/GenBank/DDBJ databases">
        <authorList>
            <person name="Varghese N."/>
            <person name="Submissions S."/>
        </authorList>
    </citation>
    <scope>NUCLEOTIDE SEQUENCE [LARGE SCALE GENOMIC DNA]</scope>
    <source>
        <strain evidence="9">DSM 16537</strain>
    </source>
</reference>
<dbReference type="AlphaFoldDB" id="A0A1W2H8C1"/>
<dbReference type="GO" id="GO:0009279">
    <property type="term" value="C:cell outer membrane"/>
    <property type="evidence" value="ECO:0007669"/>
    <property type="project" value="UniProtKB-SubCell"/>
</dbReference>
<dbReference type="STRING" id="758820.SAMN00777080_3524"/>
<evidence type="ECO:0000256" key="5">
    <source>
        <dbReference type="ARBA" id="ARBA00023237"/>
    </source>
</evidence>
<dbReference type="SUPFAM" id="SSF48452">
    <property type="entry name" value="TPR-like"/>
    <property type="match status" value="1"/>
</dbReference>
<dbReference type="PROSITE" id="PS51257">
    <property type="entry name" value="PROKAR_LIPOPROTEIN"/>
    <property type="match status" value="1"/>
</dbReference>
<evidence type="ECO:0000259" key="7">
    <source>
        <dbReference type="Pfam" id="PF14322"/>
    </source>
</evidence>
<sequence length="505" mass="56306">MDNNIIRASWKFEIFRAHSLRNVLILLMSVILVSCDDFIDVPPKDAIDAESFFSNSTELVFAVNGVYTQQRGIFGNFNYFNLIEARTDNAGQDQLDQRERVETDTFEETPGNLLLVNVWTQNYVLINNANNVIQRAPEVPFETSAQEELINRSIGEAKFLRAMSYFILVNMFGEVPLRTQATNDFDNATLPRSPVNEVYSLILSDLNDAVNSLPENYSGGQLNEIGRATSLAAYTLLGKVHLQMGNKSEASAALNNVINRFDLMPNYEDLHAPGNNNLPESIFEVNFNPDNQIGLTMNNLFIPASEAARLGIVAGGFAGRLPTFPTKDVQTIFEEGDLRASASFTTYDNNGNLDQYISKFLDLDAAGNGSNINLIILRYADLLLMKAEADGESAASYELINQVRRRAFGKNPSLPDASVDIDQTDTGTFLEKVMLERRRELVFEGHRLFDLKRLPSSEALNILNDHLASEYVGVPTVRDFQLIYPIPQTEIDVSNGVVTQNPGYN</sequence>
<comment type="similarity">
    <text evidence="2">Belongs to the SusD family.</text>
</comment>
<accession>A0A1W2H8C1</accession>
<evidence type="ECO:0000313" key="8">
    <source>
        <dbReference type="EMBL" id="SMD44888.1"/>
    </source>
</evidence>
<keyword evidence="9" id="KW-1185">Reference proteome</keyword>
<protein>
    <submittedName>
        <fullName evidence="8">Starch-binding associating with outer membrane</fullName>
    </submittedName>
</protein>